<feature type="compositionally biased region" description="Basic and acidic residues" evidence="5">
    <location>
        <begin position="10"/>
        <end position="19"/>
    </location>
</feature>
<dbReference type="SUPFAM" id="SSF56784">
    <property type="entry name" value="HAD-like"/>
    <property type="match status" value="1"/>
</dbReference>
<dbReference type="GO" id="GO:0008253">
    <property type="term" value="F:5'-nucleotidase activity"/>
    <property type="evidence" value="ECO:0007669"/>
    <property type="project" value="TreeGrafter"/>
</dbReference>
<dbReference type="OrthoDB" id="10252832at2759"/>
<protein>
    <submittedName>
        <fullName evidence="6">Cytosolic purine 5'-nucleotidase</fullName>
    </submittedName>
</protein>
<comment type="similarity">
    <text evidence="1">Belongs to the 5'(3')-deoxyribonucleotidase family.</text>
</comment>
<dbReference type="RefSeq" id="XP_013755103.1">
    <property type="nucleotide sequence ID" value="XM_013899649.1"/>
</dbReference>
<keyword evidence="4" id="KW-0460">Magnesium</keyword>
<dbReference type="GO" id="GO:0046872">
    <property type="term" value="F:metal ion binding"/>
    <property type="evidence" value="ECO:0007669"/>
    <property type="project" value="UniProtKB-KW"/>
</dbReference>
<reference evidence="6 7" key="1">
    <citation type="submission" date="2010-05" db="EMBL/GenBank/DDBJ databases">
        <title>The Genome Sequence of Thecamonas trahens ATCC 50062.</title>
        <authorList>
            <consortium name="The Broad Institute Genome Sequencing Platform"/>
            <person name="Russ C."/>
            <person name="Cuomo C."/>
            <person name="Shea T."/>
            <person name="Young S.K."/>
            <person name="Zeng Q."/>
            <person name="Koehrsen M."/>
            <person name="Haas B."/>
            <person name="Borodovsky M."/>
            <person name="Guigo R."/>
            <person name="Alvarado L."/>
            <person name="Berlin A."/>
            <person name="Bochicchio J."/>
            <person name="Borenstein D."/>
            <person name="Chapman S."/>
            <person name="Chen Z."/>
            <person name="Freedman E."/>
            <person name="Gellesch M."/>
            <person name="Goldberg J."/>
            <person name="Griggs A."/>
            <person name="Gujja S."/>
            <person name="Heilman E."/>
            <person name="Heiman D."/>
            <person name="Hepburn T."/>
            <person name="Howarth C."/>
            <person name="Jen D."/>
            <person name="Larson L."/>
            <person name="Mehta T."/>
            <person name="Park D."/>
            <person name="Pearson M."/>
            <person name="Roberts A."/>
            <person name="Saif S."/>
            <person name="Shenoy N."/>
            <person name="Sisk P."/>
            <person name="Stolte C."/>
            <person name="Sykes S."/>
            <person name="Thomson T."/>
            <person name="Walk T."/>
            <person name="White J."/>
            <person name="Yandava C."/>
            <person name="Burger G."/>
            <person name="Gray M.W."/>
            <person name="Holland P.W.H."/>
            <person name="King N."/>
            <person name="Lang F.B.F."/>
            <person name="Roger A.J."/>
            <person name="Ruiz-Trillo I."/>
            <person name="Lander E."/>
            <person name="Nusbaum C."/>
        </authorList>
    </citation>
    <scope>NUCLEOTIDE SEQUENCE [LARGE SCALE GENOMIC DNA]</scope>
    <source>
        <strain evidence="6 7">ATCC 50062</strain>
    </source>
</reference>
<organism evidence="6 7">
    <name type="scientific">Thecamonas trahens ATCC 50062</name>
    <dbReference type="NCBI Taxonomy" id="461836"/>
    <lineage>
        <taxon>Eukaryota</taxon>
        <taxon>Apusozoa</taxon>
        <taxon>Apusomonadida</taxon>
        <taxon>Apusomonadidae</taxon>
        <taxon>Thecamonas</taxon>
    </lineage>
</organism>
<keyword evidence="2" id="KW-0479">Metal-binding</keyword>
<keyword evidence="7" id="KW-1185">Reference proteome</keyword>
<feature type="region of interest" description="Disordered" evidence="5">
    <location>
        <begin position="491"/>
        <end position="588"/>
    </location>
</feature>
<dbReference type="PANTHER" id="PTHR12103:SF15">
    <property type="entry name" value="CYTOSOLIC PURINE 5'-NUCLEOTIDASE"/>
    <property type="match status" value="1"/>
</dbReference>
<dbReference type="EMBL" id="GL349475">
    <property type="protein sequence ID" value="KNC52793.1"/>
    <property type="molecule type" value="Genomic_DNA"/>
</dbReference>
<sequence length="588" mass="65590">MAMSPSSRLMDLRRSRSASDDGSTGAAGPVVSSRRLRLEDLSNPPTAAELRQYSDANMHDLPPTYKREPENRVYVVRGLRLESVKHVGFDMDHTICEYKSPQYEALQYRLIVNRLVAMGYPESIRTLSYDASFPIRGLCLDTKLGNLLKLDQYGTILAATHGRRRLTTAEKYPSKFINLAKVGSGRRFHLYDTLFSMPEICLYADLISLFESEMESSELGIDDEKLSLSFEALFIDLRAAVDHIHYSGELKDATTADLEMYVEPAPRLADLLLRFRTKAKVFLLTNSPYAYTNIIMDYLLAPSYTADYPNWRSFFDVAIVSARKPLFFGKGTALREVEVATGNLKLHRITAFEDGAVYHGGSLSTFCELTGARGPDVLYIGDHIFGDVIKSKKNSGWRTLLVVRELVDELNSFRNSTSEFVHLANLEFMLAEIYRGLDSSAVNPPNVKDIHAEIRATRFADLYASSVTNIIHYPMFYAFRTQAALMPHERGAMQGGDDAHDMAQPSLAVDSDSDDLNISGSVHALDSSMETLAQRKRTLRRASSDDDDDDDDMQSRSDHHHPPCGSPDEAGGPILAGNSDNDDSDDDA</sequence>
<dbReference type="Gene3D" id="3.40.50.1000">
    <property type="entry name" value="HAD superfamily/HAD-like"/>
    <property type="match status" value="1"/>
</dbReference>
<evidence type="ECO:0000256" key="1">
    <source>
        <dbReference type="ARBA" id="ARBA00009589"/>
    </source>
</evidence>
<feature type="compositionally biased region" description="Low complexity" evidence="5">
    <location>
        <begin position="20"/>
        <end position="29"/>
    </location>
</feature>
<dbReference type="InterPro" id="IPR036412">
    <property type="entry name" value="HAD-like_sf"/>
</dbReference>
<dbReference type="NCBIfam" id="TIGR02244">
    <property type="entry name" value="HAD-IG-Ncltidse"/>
    <property type="match status" value="1"/>
</dbReference>
<evidence type="ECO:0000256" key="2">
    <source>
        <dbReference type="ARBA" id="ARBA00022723"/>
    </source>
</evidence>
<dbReference type="eggNOG" id="KOG2469">
    <property type="taxonomic scope" value="Eukaryota"/>
</dbReference>
<evidence type="ECO:0000313" key="6">
    <source>
        <dbReference type="EMBL" id="KNC52793.1"/>
    </source>
</evidence>
<dbReference type="STRING" id="461836.A0A0L0DN01"/>
<evidence type="ECO:0000256" key="3">
    <source>
        <dbReference type="ARBA" id="ARBA00022801"/>
    </source>
</evidence>
<dbReference type="OMA" id="WDYTDAV"/>
<dbReference type="Pfam" id="PF05761">
    <property type="entry name" value="5_nucleotid"/>
    <property type="match status" value="2"/>
</dbReference>
<accession>A0A0L0DN01</accession>
<feature type="region of interest" description="Disordered" evidence="5">
    <location>
        <begin position="1"/>
        <end position="39"/>
    </location>
</feature>
<gene>
    <name evidence="6" type="ORF">AMSG_08682</name>
</gene>
<evidence type="ECO:0000256" key="4">
    <source>
        <dbReference type="ARBA" id="ARBA00022842"/>
    </source>
</evidence>
<dbReference type="InterPro" id="IPR023214">
    <property type="entry name" value="HAD_sf"/>
</dbReference>
<feature type="compositionally biased region" description="Basic and acidic residues" evidence="5">
    <location>
        <begin position="491"/>
        <end position="501"/>
    </location>
</feature>
<proteinExistence type="inferred from homology"/>
<keyword evidence="3" id="KW-0378">Hydrolase</keyword>
<dbReference type="AlphaFoldDB" id="A0A0L0DN01"/>
<dbReference type="InterPro" id="IPR008380">
    <property type="entry name" value="HAD-SF_hydro_IG_5-nucl"/>
</dbReference>
<dbReference type="Proteomes" id="UP000054408">
    <property type="component" value="Unassembled WGS sequence"/>
</dbReference>
<evidence type="ECO:0000313" key="7">
    <source>
        <dbReference type="Proteomes" id="UP000054408"/>
    </source>
</evidence>
<dbReference type="PANTHER" id="PTHR12103">
    <property type="entry name" value="5'-NUCLEOTIDASE DOMAIN-CONTAINING"/>
    <property type="match status" value="1"/>
</dbReference>
<name>A0A0L0DN01_THETB</name>
<dbReference type="GeneID" id="25567319"/>
<dbReference type="CDD" id="cd07522">
    <property type="entry name" value="HAD_cN-II"/>
    <property type="match status" value="1"/>
</dbReference>
<evidence type="ECO:0000256" key="5">
    <source>
        <dbReference type="SAM" id="MobiDB-lite"/>
    </source>
</evidence>